<evidence type="ECO:0000256" key="1">
    <source>
        <dbReference type="ARBA" id="ARBA00006611"/>
    </source>
</evidence>
<keyword evidence="3" id="KW-0067">ATP-binding</keyword>
<dbReference type="GO" id="GO:0005886">
    <property type="term" value="C:plasma membrane"/>
    <property type="evidence" value="ECO:0007669"/>
    <property type="project" value="TreeGrafter"/>
</dbReference>
<evidence type="ECO:0000313" key="6">
    <source>
        <dbReference type="Proteomes" id="UP000070376"/>
    </source>
</evidence>
<dbReference type="RefSeq" id="WP_061087035.1">
    <property type="nucleotide sequence ID" value="NZ_KQ955881.1"/>
</dbReference>
<dbReference type="SMART" id="SM00382">
    <property type="entry name" value="AAA"/>
    <property type="match status" value="1"/>
</dbReference>
<gene>
    <name evidence="5" type="ORF">HMPREF3213_02738</name>
</gene>
<evidence type="ECO:0000259" key="4">
    <source>
        <dbReference type="PROSITE" id="PS00662"/>
    </source>
</evidence>
<evidence type="ECO:0000256" key="3">
    <source>
        <dbReference type="ARBA" id="ARBA00022840"/>
    </source>
</evidence>
<dbReference type="PROSITE" id="PS00662">
    <property type="entry name" value="T2SP_E"/>
    <property type="match status" value="1"/>
</dbReference>
<dbReference type="PANTHER" id="PTHR30258:SF2">
    <property type="entry name" value="COMG OPERON PROTEIN 1"/>
    <property type="match status" value="1"/>
</dbReference>
<dbReference type="SUPFAM" id="SSF52540">
    <property type="entry name" value="P-loop containing nucleoside triphosphate hydrolases"/>
    <property type="match status" value="1"/>
</dbReference>
<dbReference type="GO" id="GO:0016887">
    <property type="term" value="F:ATP hydrolysis activity"/>
    <property type="evidence" value="ECO:0007669"/>
    <property type="project" value="TreeGrafter"/>
</dbReference>
<dbReference type="PATRIC" id="fig|1398.22.peg.2745"/>
<dbReference type="InterPro" id="IPR027417">
    <property type="entry name" value="P-loop_NTPase"/>
</dbReference>
<proteinExistence type="inferred from homology"/>
<dbReference type="Gene3D" id="3.40.50.300">
    <property type="entry name" value="P-loop containing nucleotide triphosphate hydrolases"/>
    <property type="match status" value="1"/>
</dbReference>
<comment type="similarity">
    <text evidence="1">Belongs to the GSP E family.</text>
</comment>
<dbReference type="InterPro" id="IPR047667">
    <property type="entry name" value="ATPase_ComGA"/>
</dbReference>
<dbReference type="CDD" id="cd01129">
    <property type="entry name" value="PulE-GspE-like"/>
    <property type="match status" value="1"/>
</dbReference>
<dbReference type="Proteomes" id="UP000070376">
    <property type="component" value="Unassembled WGS sequence"/>
</dbReference>
<keyword evidence="2" id="KW-0547">Nucleotide-binding</keyword>
<evidence type="ECO:0000256" key="2">
    <source>
        <dbReference type="ARBA" id="ARBA00022741"/>
    </source>
</evidence>
<dbReference type="Pfam" id="PF00437">
    <property type="entry name" value="T2SSE"/>
    <property type="match status" value="1"/>
</dbReference>
<dbReference type="InterPro" id="IPR001482">
    <property type="entry name" value="T2SS/T4SS_dom"/>
</dbReference>
<dbReference type="EMBL" id="LRPN01000116">
    <property type="protein sequence ID" value="KWZ79634.1"/>
    <property type="molecule type" value="Genomic_DNA"/>
</dbReference>
<dbReference type="Gene3D" id="3.30.450.90">
    <property type="match status" value="1"/>
</dbReference>
<protein>
    <submittedName>
        <fullName evidence="5">ComG operon protein 1</fullName>
    </submittedName>
</protein>
<evidence type="ECO:0000313" key="5">
    <source>
        <dbReference type="EMBL" id="KWZ79634.1"/>
    </source>
</evidence>
<name>A0A133KJI8_HEYCO</name>
<dbReference type="InterPro" id="IPR003593">
    <property type="entry name" value="AAA+_ATPase"/>
</dbReference>
<reference evidence="6" key="1">
    <citation type="submission" date="2016-01" db="EMBL/GenBank/DDBJ databases">
        <authorList>
            <person name="Mitreva M."/>
            <person name="Pepin K.H."/>
            <person name="Mihindukulasuriya K.A."/>
            <person name="Fulton R."/>
            <person name="Fronick C."/>
            <person name="O'Laughlin M."/>
            <person name="Miner T."/>
            <person name="Herter B."/>
            <person name="Rosa B.A."/>
            <person name="Cordes M."/>
            <person name="Tomlinson C."/>
            <person name="Wollam A."/>
            <person name="Palsikar V.B."/>
            <person name="Mardis E.R."/>
            <person name="Wilson R.K."/>
        </authorList>
    </citation>
    <scope>NUCLEOTIDE SEQUENCE [LARGE SCALE GENOMIC DNA]</scope>
    <source>
        <strain evidence="6">GED7749B</strain>
    </source>
</reference>
<comment type="caution">
    <text evidence="5">The sequence shown here is derived from an EMBL/GenBank/DDBJ whole genome shotgun (WGS) entry which is preliminary data.</text>
</comment>
<dbReference type="AlphaFoldDB" id="A0A133KJI8"/>
<accession>A0A133KJI8</accession>
<dbReference type="GO" id="GO:0005524">
    <property type="term" value="F:ATP binding"/>
    <property type="evidence" value="ECO:0007669"/>
    <property type="project" value="UniProtKB-KW"/>
</dbReference>
<dbReference type="PANTHER" id="PTHR30258">
    <property type="entry name" value="TYPE II SECRETION SYSTEM PROTEIN GSPE-RELATED"/>
    <property type="match status" value="1"/>
</dbReference>
<organism evidence="5 6">
    <name type="scientific">Heyndrickxia coagulans</name>
    <name type="common">Weizmannia coagulans</name>
    <dbReference type="NCBI Taxonomy" id="1398"/>
    <lineage>
        <taxon>Bacteria</taxon>
        <taxon>Bacillati</taxon>
        <taxon>Bacillota</taxon>
        <taxon>Bacilli</taxon>
        <taxon>Bacillales</taxon>
        <taxon>Bacillaceae</taxon>
        <taxon>Heyndrickxia</taxon>
    </lineage>
</organism>
<dbReference type="NCBIfam" id="NF041000">
    <property type="entry name" value="ATPase_ComGA"/>
    <property type="match status" value="1"/>
</dbReference>
<sequence>MSVEKIAELLIGQAVKNNVTDVHIVPKEKHYHVQFRQYGRLYPHRNLSAKAGERLISHLKFMSSMDISEKRKPQSGSFAMNVLQQTISLRISTLPTSLSKESLVIRILPHEEKFQLSQISLFPSSTKKIMALLNHSHGMLIFSGPTGSGKSTTMYTLVEHCAKRFLRNVITLEDPVEKQSDSFLQVQVNEKAGITYSTGLKAILRHDPDIILVGEIRDAETARIAIRASLTGHLVLTTLHTRDAKGAIYRLMEFGVSIHEMEQTLLAVSAQRLITLRCPVCGGIRCPHDSQDCPRSREKRQTAVYELLYGKNLQRVLKEAKGEQVYYHYPTLKEWLRKGIVLGYISEEEYHRWIAEEEEADKPQTAGTLSYPGR</sequence>
<feature type="domain" description="Bacterial type II secretion system protein E" evidence="4">
    <location>
        <begin position="204"/>
        <end position="218"/>
    </location>
</feature>